<comment type="caution">
    <text evidence="1">The sequence shown here is derived from an EMBL/GenBank/DDBJ whole genome shotgun (WGS) entry which is preliminary data.</text>
</comment>
<accession>A0A7C4ASN6</accession>
<dbReference type="AlphaFoldDB" id="A0A7C4ASN6"/>
<keyword evidence="1" id="KW-0808">Transferase</keyword>
<dbReference type="PANTHER" id="PTHR12526">
    <property type="entry name" value="GLYCOSYLTRANSFERASE"/>
    <property type="match status" value="1"/>
</dbReference>
<sequence>MKNLQPIVMISSYPPRLCGIATFAEEAREFIQKANPERDVLVISHTDGQGEGVYPLIDMSRRDWWVPVVEKVRELRPYAIHLEHEYGLYNYIDARGQGDGNEGFLSLLSSLSAYPTVVEPHTVHGRLTDFEANFVYQMCQRARIVLLKCHYQKWRLDWNFAGRGWKTPRNIMVVPHGARPDRRWGIEDIPRLRKEIGLDRFPYLSEHIIGLVGWIQSNKRWDILTSMWEEIHDAILRESGQEWSLLAAGSMRDPNDLKEYQEYRHQVEVLEQKGLAGYFEFIPRGDIYYKVMAVCDFIVLPSIDETQSGTLARIIALNKPFITTAPMEGLTAQALESGGGLLFTTKKMLRDQVIRMACDEELRLRLGDRLKKYLDEVVSWEVVARQYNEAYALANEAVRSGKAIELPLEF</sequence>
<name>A0A7C4ASN6_9BACT</name>
<dbReference type="SUPFAM" id="SSF53756">
    <property type="entry name" value="UDP-Glycosyltransferase/glycogen phosphorylase"/>
    <property type="match status" value="1"/>
</dbReference>
<dbReference type="EMBL" id="DTGT01000340">
    <property type="protein sequence ID" value="HGH61718.1"/>
    <property type="molecule type" value="Genomic_DNA"/>
</dbReference>
<dbReference type="GO" id="GO:0016740">
    <property type="term" value="F:transferase activity"/>
    <property type="evidence" value="ECO:0007669"/>
    <property type="project" value="UniProtKB-KW"/>
</dbReference>
<proteinExistence type="predicted"/>
<organism evidence="1">
    <name type="scientific">Desulfomonile tiedjei</name>
    <dbReference type="NCBI Taxonomy" id="2358"/>
    <lineage>
        <taxon>Bacteria</taxon>
        <taxon>Pseudomonadati</taxon>
        <taxon>Thermodesulfobacteriota</taxon>
        <taxon>Desulfomonilia</taxon>
        <taxon>Desulfomonilales</taxon>
        <taxon>Desulfomonilaceae</taxon>
        <taxon>Desulfomonile</taxon>
    </lineage>
</organism>
<reference evidence="1" key="1">
    <citation type="journal article" date="2020" name="mSystems">
        <title>Genome- and Community-Level Interaction Insights into Carbon Utilization and Element Cycling Functions of Hydrothermarchaeota in Hydrothermal Sediment.</title>
        <authorList>
            <person name="Zhou Z."/>
            <person name="Liu Y."/>
            <person name="Xu W."/>
            <person name="Pan J."/>
            <person name="Luo Z.H."/>
            <person name="Li M."/>
        </authorList>
    </citation>
    <scope>NUCLEOTIDE SEQUENCE [LARGE SCALE GENOMIC DNA]</scope>
    <source>
        <strain evidence="1">SpSt-769</strain>
    </source>
</reference>
<evidence type="ECO:0000313" key="1">
    <source>
        <dbReference type="EMBL" id="HGH61718.1"/>
    </source>
</evidence>
<dbReference type="Pfam" id="PF13692">
    <property type="entry name" value="Glyco_trans_1_4"/>
    <property type="match status" value="1"/>
</dbReference>
<dbReference type="Gene3D" id="3.40.50.2000">
    <property type="entry name" value="Glycogen Phosphorylase B"/>
    <property type="match status" value="2"/>
</dbReference>
<gene>
    <name evidence="1" type="ORF">ENV54_10510</name>
</gene>
<protein>
    <submittedName>
        <fullName evidence="1">Glycosyltransferase</fullName>
    </submittedName>
</protein>